<dbReference type="AlphaFoldDB" id="A0A3P7LZ33"/>
<keyword evidence="3" id="KW-1185">Reference proteome</keyword>
<organism evidence="2 3">
    <name type="scientific">Strongylus vulgaris</name>
    <name type="common">Blood worm</name>
    <dbReference type="NCBI Taxonomy" id="40348"/>
    <lineage>
        <taxon>Eukaryota</taxon>
        <taxon>Metazoa</taxon>
        <taxon>Ecdysozoa</taxon>
        <taxon>Nematoda</taxon>
        <taxon>Chromadorea</taxon>
        <taxon>Rhabditida</taxon>
        <taxon>Rhabditina</taxon>
        <taxon>Rhabditomorpha</taxon>
        <taxon>Strongyloidea</taxon>
        <taxon>Strongylidae</taxon>
        <taxon>Strongylus</taxon>
    </lineage>
</organism>
<dbReference type="Proteomes" id="UP000270094">
    <property type="component" value="Unassembled WGS sequence"/>
</dbReference>
<evidence type="ECO:0000256" key="1">
    <source>
        <dbReference type="SAM" id="MobiDB-lite"/>
    </source>
</evidence>
<feature type="non-terminal residue" evidence="2">
    <location>
        <position position="1"/>
    </location>
</feature>
<name>A0A3P7LZ33_STRVU</name>
<sequence length="93" mass="10410">RPTVIHPNTSKPSTSTSNRNVRQVKPVQPPSPVEIVLPPPPQAAEAEFDVTETIVLPKKTDKLDFTRRWLHDDLMSLAHQPPAPIMIMPEQVC</sequence>
<reference evidence="2 3" key="1">
    <citation type="submission" date="2018-11" db="EMBL/GenBank/DDBJ databases">
        <authorList>
            <consortium name="Pathogen Informatics"/>
        </authorList>
    </citation>
    <scope>NUCLEOTIDE SEQUENCE [LARGE SCALE GENOMIC DNA]</scope>
</reference>
<feature type="region of interest" description="Disordered" evidence="1">
    <location>
        <begin position="1"/>
        <end position="32"/>
    </location>
</feature>
<accession>A0A3P7LZ33</accession>
<evidence type="ECO:0000313" key="3">
    <source>
        <dbReference type="Proteomes" id="UP000270094"/>
    </source>
</evidence>
<proteinExistence type="predicted"/>
<dbReference type="OrthoDB" id="5856121at2759"/>
<feature type="compositionally biased region" description="Low complexity" evidence="1">
    <location>
        <begin position="7"/>
        <end position="18"/>
    </location>
</feature>
<dbReference type="EMBL" id="UYYB01129818">
    <property type="protein sequence ID" value="VDM84388.1"/>
    <property type="molecule type" value="Genomic_DNA"/>
</dbReference>
<gene>
    <name evidence="2" type="ORF">SVUK_LOCUS19386</name>
</gene>
<evidence type="ECO:0000313" key="2">
    <source>
        <dbReference type="EMBL" id="VDM84388.1"/>
    </source>
</evidence>
<protein>
    <submittedName>
        <fullName evidence="2">Uncharacterized protein</fullName>
    </submittedName>
</protein>